<proteinExistence type="predicted"/>
<dbReference type="Proteomes" id="UP000324222">
    <property type="component" value="Unassembled WGS sequence"/>
</dbReference>
<sequence length="59" mass="6741">MSTAVTMLPRPDKAHLHHEQAYYQRKHQLLDLSKRTMLHYSSYLSGNTNDEDGGGRIAV</sequence>
<protein>
    <submittedName>
        <fullName evidence="1">Uncharacterized protein</fullName>
    </submittedName>
</protein>
<name>A0A5B7CPS4_PORTR</name>
<evidence type="ECO:0000313" key="1">
    <source>
        <dbReference type="EMBL" id="MPC10634.1"/>
    </source>
</evidence>
<comment type="caution">
    <text evidence="1">The sequence shown here is derived from an EMBL/GenBank/DDBJ whole genome shotgun (WGS) entry which is preliminary data.</text>
</comment>
<reference evidence="1 2" key="1">
    <citation type="submission" date="2019-05" db="EMBL/GenBank/DDBJ databases">
        <title>Another draft genome of Portunus trituberculatus and its Hox gene families provides insights of decapod evolution.</title>
        <authorList>
            <person name="Jeong J.-H."/>
            <person name="Song I."/>
            <person name="Kim S."/>
            <person name="Choi T."/>
            <person name="Kim D."/>
            <person name="Ryu S."/>
            <person name="Kim W."/>
        </authorList>
    </citation>
    <scope>NUCLEOTIDE SEQUENCE [LARGE SCALE GENOMIC DNA]</scope>
    <source>
        <tissue evidence="1">Muscle</tissue>
    </source>
</reference>
<keyword evidence="2" id="KW-1185">Reference proteome</keyword>
<dbReference type="EMBL" id="VSRR010000125">
    <property type="protein sequence ID" value="MPC10634.1"/>
    <property type="molecule type" value="Genomic_DNA"/>
</dbReference>
<gene>
    <name evidence="1" type="ORF">E2C01_003271</name>
</gene>
<evidence type="ECO:0000313" key="2">
    <source>
        <dbReference type="Proteomes" id="UP000324222"/>
    </source>
</evidence>
<dbReference type="AlphaFoldDB" id="A0A5B7CPS4"/>
<accession>A0A5B7CPS4</accession>
<organism evidence="1 2">
    <name type="scientific">Portunus trituberculatus</name>
    <name type="common">Swimming crab</name>
    <name type="synonym">Neptunus trituberculatus</name>
    <dbReference type="NCBI Taxonomy" id="210409"/>
    <lineage>
        <taxon>Eukaryota</taxon>
        <taxon>Metazoa</taxon>
        <taxon>Ecdysozoa</taxon>
        <taxon>Arthropoda</taxon>
        <taxon>Crustacea</taxon>
        <taxon>Multicrustacea</taxon>
        <taxon>Malacostraca</taxon>
        <taxon>Eumalacostraca</taxon>
        <taxon>Eucarida</taxon>
        <taxon>Decapoda</taxon>
        <taxon>Pleocyemata</taxon>
        <taxon>Brachyura</taxon>
        <taxon>Eubrachyura</taxon>
        <taxon>Portunoidea</taxon>
        <taxon>Portunidae</taxon>
        <taxon>Portuninae</taxon>
        <taxon>Portunus</taxon>
    </lineage>
</organism>